<feature type="domain" description="DUF1232" evidence="5">
    <location>
        <begin position="86"/>
        <end position="120"/>
    </location>
</feature>
<keyword evidence="7" id="KW-1185">Reference proteome</keyword>
<keyword evidence="3" id="KW-1133">Transmembrane helix</keyword>
<reference evidence="6 7" key="1">
    <citation type="submission" date="2017-04" db="EMBL/GenBank/DDBJ databases">
        <authorList>
            <person name="Afonso C.L."/>
            <person name="Miller P.J."/>
            <person name="Scott M.A."/>
            <person name="Spackman E."/>
            <person name="Goraichik I."/>
            <person name="Dimitrov K.M."/>
            <person name="Suarez D.L."/>
            <person name="Swayne D.E."/>
        </authorList>
    </citation>
    <scope>NUCLEOTIDE SEQUENCE [LARGE SCALE GENOMIC DNA]</scope>
    <source>
        <strain evidence="6 7">DSM 11622</strain>
    </source>
</reference>
<evidence type="ECO:0000259" key="5">
    <source>
        <dbReference type="Pfam" id="PF06803"/>
    </source>
</evidence>
<dbReference type="EMBL" id="FWWW01000087">
    <property type="protein sequence ID" value="SMB98763.1"/>
    <property type="molecule type" value="Genomic_DNA"/>
</dbReference>
<dbReference type="Pfam" id="PF06803">
    <property type="entry name" value="DUF1232"/>
    <property type="match status" value="1"/>
</dbReference>
<evidence type="ECO:0000313" key="6">
    <source>
        <dbReference type="EMBL" id="SMB98763.1"/>
    </source>
</evidence>
<dbReference type="InterPro" id="IPR010652">
    <property type="entry name" value="DUF1232"/>
</dbReference>
<sequence length="169" mass="18200">MSSLYEKGLAISKNALFNVFLGRAGKLLGRPFRIAIILREVASKLDAKDSKKGPLQQVVDMGRTLIRLIGAFASGSYRQIETTTIVSGLAVLLYVLSPIDLVPDFIPVIGFLDDLSLISWFISKFQGEIARFQAWESKSAAPNNGVVVAPSLPAVSDKSQPAVAELGHS</sequence>
<dbReference type="OrthoDB" id="9800034at2"/>
<dbReference type="STRING" id="645990.SAMN00120144_1771"/>
<dbReference type="RefSeq" id="WP_084446981.1">
    <property type="nucleotide sequence ID" value="NZ_FWWW01000087.1"/>
</dbReference>
<name>A0A1W1VZR5_9BACT</name>
<comment type="subcellular location">
    <subcellularLocation>
        <location evidence="1">Endomembrane system</location>
        <topology evidence="1">Multi-pass membrane protein</topology>
    </subcellularLocation>
</comment>
<keyword evidence="2" id="KW-0812">Transmembrane</keyword>
<dbReference type="GO" id="GO:0012505">
    <property type="term" value="C:endomembrane system"/>
    <property type="evidence" value="ECO:0007669"/>
    <property type="project" value="UniProtKB-SubCell"/>
</dbReference>
<evidence type="ECO:0000313" key="7">
    <source>
        <dbReference type="Proteomes" id="UP000192266"/>
    </source>
</evidence>
<keyword evidence="4" id="KW-0472">Membrane</keyword>
<protein>
    <recommendedName>
        <fullName evidence="5">DUF1232 domain-containing protein</fullName>
    </recommendedName>
</protein>
<evidence type="ECO:0000256" key="1">
    <source>
        <dbReference type="ARBA" id="ARBA00004127"/>
    </source>
</evidence>
<dbReference type="AlphaFoldDB" id="A0A1W1VZR5"/>
<organism evidence="6 7">
    <name type="scientific">Hymenobacter roseosalivarius DSM 11622</name>
    <dbReference type="NCBI Taxonomy" id="645990"/>
    <lineage>
        <taxon>Bacteria</taxon>
        <taxon>Pseudomonadati</taxon>
        <taxon>Bacteroidota</taxon>
        <taxon>Cytophagia</taxon>
        <taxon>Cytophagales</taxon>
        <taxon>Hymenobacteraceae</taxon>
        <taxon>Hymenobacter</taxon>
    </lineage>
</organism>
<gene>
    <name evidence="6" type="ORF">SAMN00120144_1771</name>
</gene>
<proteinExistence type="predicted"/>
<evidence type="ECO:0000256" key="2">
    <source>
        <dbReference type="ARBA" id="ARBA00022692"/>
    </source>
</evidence>
<evidence type="ECO:0000256" key="4">
    <source>
        <dbReference type="ARBA" id="ARBA00023136"/>
    </source>
</evidence>
<accession>A0A1W1VZR5</accession>
<evidence type="ECO:0000256" key="3">
    <source>
        <dbReference type="ARBA" id="ARBA00022989"/>
    </source>
</evidence>
<dbReference type="Proteomes" id="UP000192266">
    <property type="component" value="Unassembled WGS sequence"/>
</dbReference>